<keyword evidence="4" id="KW-1185">Reference proteome</keyword>
<feature type="compositionally biased region" description="Gly residues" evidence="1">
    <location>
        <begin position="12"/>
        <end position="22"/>
    </location>
</feature>
<reference evidence="3 4" key="1">
    <citation type="journal article" date="2014" name="PLoS Genet.">
        <title>Analysis of the Phlebiopsis gigantea genome, transcriptome and secretome provides insight into its pioneer colonization strategies of wood.</title>
        <authorList>
            <person name="Hori C."/>
            <person name="Ishida T."/>
            <person name="Igarashi K."/>
            <person name="Samejima M."/>
            <person name="Suzuki H."/>
            <person name="Master E."/>
            <person name="Ferreira P."/>
            <person name="Ruiz-Duenas F.J."/>
            <person name="Held B."/>
            <person name="Canessa P."/>
            <person name="Larrondo L.F."/>
            <person name="Schmoll M."/>
            <person name="Druzhinina I.S."/>
            <person name="Kubicek C.P."/>
            <person name="Gaskell J.A."/>
            <person name="Kersten P."/>
            <person name="St John F."/>
            <person name="Glasner J."/>
            <person name="Sabat G."/>
            <person name="Splinter BonDurant S."/>
            <person name="Syed K."/>
            <person name="Yadav J."/>
            <person name="Mgbeahuruike A.C."/>
            <person name="Kovalchuk A."/>
            <person name="Asiegbu F.O."/>
            <person name="Lackner G."/>
            <person name="Hoffmeister D."/>
            <person name="Rencoret J."/>
            <person name="Gutierrez A."/>
            <person name="Sun H."/>
            <person name="Lindquist E."/>
            <person name="Barry K."/>
            <person name="Riley R."/>
            <person name="Grigoriev I.V."/>
            <person name="Henrissat B."/>
            <person name="Kues U."/>
            <person name="Berka R.M."/>
            <person name="Martinez A.T."/>
            <person name="Covert S.F."/>
            <person name="Blanchette R.A."/>
            <person name="Cullen D."/>
        </authorList>
    </citation>
    <scope>NUCLEOTIDE SEQUENCE [LARGE SCALE GENOMIC DNA]</scope>
    <source>
        <strain evidence="3 4">11061_1 CR5-6</strain>
    </source>
</reference>
<dbReference type="InterPro" id="IPR036812">
    <property type="entry name" value="NAD(P)_OxRdtase_dom_sf"/>
</dbReference>
<dbReference type="HOGENOM" id="CLU_1454911_0_0_1"/>
<dbReference type="Pfam" id="PF00248">
    <property type="entry name" value="Aldo_ket_red"/>
    <property type="match status" value="1"/>
</dbReference>
<evidence type="ECO:0000259" key="2">
    <source>
        <dbReference type="Pfam" id="PF00248"/>
    </source>
</evidence>
<dbReference type="AlphaFoldDB" id="A0A0C3NDT1"/>
<proteinExistence type="predicted"/>
<dbReference type="OrthoDB" id="2310150at2759"/>
<dbReference type="Proteomes" id="UP000053257">
    <property type="component" value="Unassembled WGS sequence"/>
</dbReference>
<dbReference type="EMBL" id="KN840657">
    <property type="protein sequence ID" value="KIP02719.1"/>
    <property type="molecule type" value="Genomic_DNA"/>
</dbReference>
<evidence type="ECO:0000256" key="1">
    <source>
        <dbReference type="SAM" id="MobiDB-lite"/>
    </source>
</evidence>
<organism evidence="3 4">
    <name type="scientific">Phlebiopsis gigantea (strain 11061_1 CR5-6)</name>
    <name type="common">White-rot fungus</name>
    <name type="synonym">Peniophora gigantea</name>
    <dbReference type="NCBI Taxonomy" id="745531"/>
    <lineage>
        <taxon>Eukaryota</taxon>
        <taxon>Fungi</taxon>
        <taxon>Dikarya</taxon>
        <taxon>Basidiomycota</taxon>
        <taxon>Agaricomycotina</taxon>
        <taxon>Agaricomycetes</taxon>
        <taxon>Polyporales</taxon>
        <taxon>Phanerochaetaceae</taxon>
        <taxon>Phlebiopsis</taxon>
    </lineage>
</organism>
<dbReference type="SUPFAM" id="SSF51430">
    <property type="entry name" value="NAD(P)-linked oxidoreductase"/>
    <property type="match status" value="1"/>
</dbReference>
<accession>A0A0C3NDT1</accession>
<gene>
    <name evidence="3" type="ORF">PHLGIDRAFT_16341</name>
</gene>
<feature type="region of interest" description="Disordered" evidence="1">
    <location>
        <begin position="1"/>
        <end position="23"/>
    </location>
</feature>
<sequence length="186" mass="19967">MSPRISVLGSGPRTGLGPGLGLGPDHLGPDTVLVLRQSGPSPSPGPEKCCIESGCISLGYEKTNPRIPLILPNGPREQPECESFDPAIAQEFVDYVISRGQVGLDTSRIYCDGTSEQLLGKLELRGAACVDTKVYPVPPGGHKPEKVKASFDASATALNGKKIRVFYLHKRLEKIRLYQLSWGITA</sequence>
<dbReference type="STRING" id="745531.A0A0C3NDT1"/>
<dbReference type="InterPro" id="IPR023210">
    <property type="entry name" value="NADP_OxRdtase_dom"/>
</dbReference>
<evidence type="ECO:0000313" key="4">
    <source>
        <dbReference type="Proteomes" id="UP000053257"/>
    </source>
</evidence>
<dbReference type="Gene3D" id="3.20.20.100">
    <property type="entry name" value="NADP-dependent oxidoreductase domain"/>
    <property type="match status" value="1"/>
</dbReference>
<evidence type="ECO:0000313" key="3">
    <source>
        <dbReference type="EMBL" id="KIP02719.1"/>
    </source>
</evidence>
<name>A0A0C3NDT1_PHLG1</name>
<feature type="domain" description="NADP-dependent oxidoreductase" evidence="2">
    <location>
        <begin position="82"/>
        <end position="170"/>
    </location>
</feature>
<protein>
    <recommendedName>
        <fullName evidence="2">NADP-dependent oxidoreductase domain-containing protein</fullName>
    </recommendedName>
</protein>